<keyword evidence="4" id="KW-1185">Reference proteome</keyword>
<dbReference type="InterPro" id="IPR045518">
    <property type="entry name" value="2EXR"/>
</dbReference>
<proteinExistence type="predicted"/>
<dbReference type="Pfam" id="PF20150">
    <property type="entry name" value="2EXR"/>
    <property type="match status" value="1"/>
</dbReference>
<evidence type="ECO:0000313" key="4">
    <source>
        <dbReference type="Proteomes" id="UP001446871"/>
    </source>
</evidence>
<sequence>MTGSARRTRRATARKRNGTTQAKTATEPELPPLDHFHLFPKLAIELQLMIWSFWRQDQPILRHYMSLFHDTRFYAAFDPSTKTFVRTTARSADSEEDDPLDPMEHKIRFTNQIQTVVGQQKSVLSVVLRSHSRYDEVGYQHLKPAFAWVNFEKDFFNIENINHRVDGRFRFLMHHIGAKIPKPLAPDHWASRIQTLTMRTECRPNRPGVIYGGMPYISDWYIMGDRSGIYGAPDPLTDVDDQVLQIMTSLKRILLVMPTFKLCPLTRPFLASTDATPGGFLDWADIEAAHKKANVGTSMLSLTKVYDCHCPAELTSTEVMGEMRQKLDGMGKQSVELKFVVDTVTTEPAHAVLGS</sequence>
<evidence type="ECO:0000259" key="2">
    <source>
        <dbReference type="Pfam" id="PF20150"/>
    </source>
</evidence>
<evidence type="ECO:0000256" key="1">
    <source>
        <dbReference type="SAM" id="MobiDB-lite"/>
    </source>
</evidence>
<dbReference type="Proteomes" id="UP001446871">
    <property type="component" value="Unassembled WGS sequence"/>
</dbReference>
<gene>
    <name evidence="3" type="ORF">PG996_015526</name>
</gene>
<dbReference type="EMBL" id="JAQQWM010000009">
    <property type="protein sequence ID" value="KAK8047462.1"/>
    <property type="molecule type" value="Genomic_DNA"/>
</dbReference>
<protein>
    <recommendedName>
        <fullName evidence="2">2EXR domain-containing protein</fullName>
    </recommendedName>
</protein>
<comment type="caution">
    <text evidence="3">The sequence shown here is derived from an EMBL/GenBank/DDBJ whole genome shotgun (WGS) entry which is preliminary data.</text>
</comment>
<feature type="region of interest" description="Disordered" evidence="1">
    <location>
        <begin position="1"/>
        <end position="29"/>
    </location>
</feature>
<feature type="domain" description="2EXR" evidence="2">
    <location>
        <begin position="36"/>
        <end position="155"/>
    </location>
</feature>
<reference evidence="3 4" key="1">
    <citation type="submission" date="2023-01" db="EMBL/GenBank/DDBJ databases">
        <title>Analysis of 21 Apiospora genomes using comparative genomics revels a genus with tremendous synthesis potential of carbohydrate active enzymes and secondary metabolites.</title>
        <authorList>
            <person name="Sorensen T."/>
        </authorList>
    </citation>
    <scope>NUCLEOTIDE SEQUENCE [LARGE SCALE GENOMIC DNA]</scope>
    <source>
        <strain evidence="3 4">CBS 83171</strain>
    </source>
</reference>
<feature type="compositionally biased region" description="Basic residues" evidence="1">
    <location>
        <begin position="1"/>
        <end position="17"/>
    </location>
</feature>
<accession>A0ABR1TLG9</accession>
<evidence type="ECO:0000313" key="3">
    <source>
        <dbReference type="EMBL" id="KAK8047462.1"/>
    </source>
</evidence>
<organism evidence="3 4">
    <name type="scientific">Apiospora saccharicola</name>
    <dbReference type="NCBI Taxonomy" id="335842"/>
    <lineage>
        <taxon>Eukaryota</taxon>
        <taxon>Fungi</taxon>
        <taxon>Dikarya</taxon>
        <taxon>Ascomycota</taxon>
        <taxon>Pezizomycotina</taxon>
        <taxon>Sordariomycetes</taxon>
        <taxon>Xylariomycetidae</taxon>
        <taxon>Amphisphaeriales</taxon>
        <taxon>Apiosporaceae</taxon>
        <taxon>Apiospora</taxon>
    </lineage>
</organism>
<name>A0ABR1TLG9_9PEZI</name>